<dbReference type="Gene3D" id="3.40.50.720">
    <property type="entry name" value="NAD(P)-binding Rossmann-like Domain"/>
    <property type="match status" value="1"/>
</dbReference>
<dbReference type="EMBL" id="QXFJ01000030">
    <property type="protein sequence ID" value="RIV68687.1"/>
    <property type="molecule type" value="Genomic_DNA"/>
</dbReference>
<dbReference type="EMBL" id="VNWL01000029">
    <property type="protein sequence ID" value="TXK00386.1"/>
    <property type="molecule type" value="Genomic_DNA"/>
</dbReference>
<feature type="domain" description="THIF-type NAD/FAD binding fold" evidence="1">
    <location>
        <begin position="184"/>
        <end position="433"/>
    </location>
</feature>
<sequence>MKYTLTLSERHYEELRSLIIQKDGLERPAIVLCGRSSVENDLWDGGEEERFLSYRVVPIPENEIIGHSKTHVFWDTKTFRKAMKICKEENLAICVVHNHPNNCLEYSEIDNDNEPSLFKGIFNRNGEGRPHASLVITPDGNIFGRVWTYNLKSEKLSLIRVLGEKFQFHYPDKKVIATKDIFHRQELAFGSGLSKDLSKLTIGVIGCGATGSSTAHLLSRLGVGKLLLVDDDIVERTNLSRLYGASAADADAGRAKVEMLKSFITDAGIGTRVRAIKNWVGSQECRTAIKSCDIIFGCTDDHSGRMFLNRFAHFYLTPVFDMGIMIDPDESDLVGFKSIQGRMNVVQCGNVCLLCRMTVDPTLAREEDLKRSDPKGYFKEKDQGYIKGIDIPNPAVITFTSEISNVSVNEFLNRIIGFKKEGAQSTLTRFFDKGMDRKPGGKKREGCPICDSENYWGRGDIKPFMDNVN</sequence>
<dbReference type="InterPro" id="IPR035985">
    <property type="entry name" value="Ubiquitin-activating_enz"/>
</dbReference>
<dbReference type="RefSeq" id="WP_119641526.1">
    <property type="nucleotide sequence ID" value="NZ_QXFJ01000030.1"/>
</dbReference>
<dbReference type="OrthoDB" id="9778208at2"/>
<dbReference type="InterPro" id="IPR000594">
    <property type="entry name" value="ThiF_NAD_FAD-bd"/>
</dbReference>
<dbReference type="Pfam" id="PF00899">
    <property type="entry name" value="ThiF"/>
    <property type="match status" value="1"/>
</dbReference>
<gene>
    <name evidence="2" type="ORF">D2U88_15980</name>
    <name evidence="3" type="ORF">FQ019_15805</name>
</gene>
<organism evidence="2 4">
    <name type="scientific">Flagellimonas aequoris</name>
    <dbReference type="NCBI Taxonomy" id="2306997"/>
    <lineage>
        <taxon>Bacteria</taxon>
        <taxon>Pseudomonadati</taxon>
        <taxon>Bacteroidota</taxon>
        <taxon>Flavobacteriia</taxon>
        <taxon>Flavobacteriales</taxon>
        <taxon>Flavobacteriaceae</taxon>
        <taxon>Flagellimonas</taxon>
    </lineage>
</organism>
<dbReference type="SUPFAM" id="SSF69572">
    <property type="entry name" value="Activating enzymes of the ubiquitin-like proteins"/>
    <property type="match status" value="1"/>
</dbReference>
<dbReference type="Proteomes" id="UP000284189">
    <property type="component" value="Unassembled WGS sequence"/>
</dbReference>
<keyword evidence="2" id="KW-0808">Transferase</keyword>
<comment type="caution">
    <text evidence="2">The sequence shown here is derived from an EMBL/GenBank/DDBJ whole genome shotgun (WGS) entry which is preliminary data.</text>
</comment>
<dbReference type="GO" id="GO:0008641">
    <property type="term" value="F:ubiquitin-like modifier activating enzyme activity"/>
    <property type="evidence" value="ECO:0007669"/>
    <property type="project" value="InterPro"/>
</dbReference>
<dbReference type="GO" id="GO:0016779">
    <property type="term" value="F:nucleotidyltransferase activity"/>
    <property type="evidence" value="ECO:0007669"/>
    <property type="project" value="UniProtKB-KW"/>
</dbReference>
<keyword evidence="2" id="KW-0548">Nucleotidyltransferase</keyword>
<dbReference type="PANTHER" id="PTHR43267">
    <property type="entry name" value="TRNA THREONYLCARBAMOYLADENOSINE DEHYDRATASE"/>
    <property type="match status" value="1"/>
</dbReference>
<evidence type="ECO:0000313" key="3">
    <source>
        <dbReference type="EMBL" id="TXK00386.1"/>
    </source>
</evidence>
<evidence type="ECO:0000313" key="4">
    <source>
        <dbReference type="Proteomes" id="UP000284189"/>
    </source>
</evidence>
<dbReference type="CDD" id="cd01483">
    <property type="entry name" value="E1_enzyme_family"/>
    <property type="match status" value="1"/>
</dbReference>
<evidence type="ECO:0000313" key="5">
    <source>
        <dbReference type="Proteomes" id="UP000321528"/>
    </source>
</evidence>
<protein>
    <submittedName>
        <fullName evidence="2">ThiF family adenylyltransferase</fullName>
    </submittedName>
</protein>
<evidence type="ECO:0000313" key="2">
    <source>
        <dbReference type="EMBL" id="RIV68687.1"/>
    </source>
</evidence>
<name>A0A418N469_9FLAO</name>
<keyword evidence="5" id="KW-1185">Reference proteome</keyword>
<evidence type="ECO:0000259" key="1">
    <source>
        <dbReference type="Pfam" id="PF00899"/>
    </source>
</evidence>
<dbReference type="InterPro" id="IPR045886">
    <property type="entry name" value="ThiF/MoeB/HesA"/>
</dbReference>
<accession>A0A418N469</accession>
<dbReference type="AlphaFoldDB" id="A0A418N469"/>
<reference evidence="3 5" key="2">
    <citation type="submission" date="2019-07" db="EMBL/GenBank/DDBJ databases">
        <title>Draft genome of two Muricauda strains isolated from deep sea.</title>
        <authorList>
            <person name="Sun C."/>
        </authorList>
    </citation>
    <scope>NUCLEOTIDE SEQUENCE [LARGE SCALE GENOMIC DNA]</scope>
    <source>
        <strain evidence="3 5">NH166</strain>
    </source>
</reference>
<dbReference type="PANTHER" id="PTHR43267:SF1">
    <property type="entry name" value="TRNA THREONYLCARBAMOYLADENOSINE DEHYDRATASE"/>
    <property type="match status" value="1"/>
</dbReference>
<dbReference type="GO" id="GO:0061504">
    <property type="term" value="P:cyclic threonylcarbamoyladenosine biosynthetic process"/>
    <property type="evidence" value="ECO:0007669"/>
    <property type="project" value="TreeGrafter"/>
</dbReference>
<proteinExistence type="predicted"/>
<dbReference type="Proteomes" id="UP000321528">
    <property type="component" value="Unassembled WGS sequence"/>
</dbReference>
<reference evidence="2 4" key="1">
    <citation type="submission" date="2018-08" db="EMBL/GenBank/DDBJ databases">
        <title>Proposal of Muricauda 72 sp.nov. and Muricauda NH166 sp.nov., isolated from seawater.</title>
        <authorList>
            <person name="Cheng H."/>
            <person name="Wu Y.-H."/>
            <person name="Guo L.-L."/>
            <person name="Xu X.-W."/>
        </authorList>
    </citation>
    <scope>NUCLEOTIDE SEQUENCE [LARGE SCALE GENOMIC DNA]</scope>
    <source>
        <strain evidence="2 4">NH166</strain>
    </source>
</reference>
<dbReference type="GO" id="GO:0061503">
    <property type="term" value="F:tRNA threonylcarbamoyladenosine dehydratase"/>
    <property type="evidence" value="ECO:0007669"/>
    <property type="project" value="TreeGrafter"/>
</dbReference>